<reference evidence="1" key="1">
    <citation type="journal article" date="2021" name="Proc. Natl. Acad. Sci. U.S.A.">
        <title>A Catalog of Tens of Thousands of Viruses from Human Metagenomes Reveals Hidden Associations with Chronic Diseases.</title>
        <authorList>
            <person name="Tisza M.J."/>
            <person name="Buck C.B."/>
        </authorList>
    </citation>
    <scope>NUCLEOTIDE SEQUENCE</scope>
    <source>
        <strain evidence="1">Ct9UA16</strain>
    </source>
</reference>
<protein>
    <submittedName>
        <fullName evidence="1">AAA domain protein</fullName>
    </submittedName>
</protein>
<accession>A0A8S5TML2</accession>
<dbReference type="SUPFAM" id="SSF52540">
    <property type="entry name" value="P-loop containing nucleoside triphosphate hydrolases"/>
    <property type="match status" value="1"/>
</dbReference>
<dbReference type="Pfam" id="PF13479">
    <property type="entry name" value="AAA_24"/>
    <property type="match status" value="1"/>
</dbReference>
<dbReference type="InterPro" id="IPR027417">
    <property type="entry name" value="P-loop_NTPase"/>
</dbReference>
<organism evidence="1">
    <name type="scientific">Siphoviridae sp. ct9UA16</name>
    <dbReference type="NCBI Taxonomy" id="2827793"/>
    <lineage>
        <taxon>Viruses</taxon>
        <taxon>Duplodnaviria</taxon>
        <taxon>Heunggongvirae</taxon>
        <taxon>Uroviricota</taxon>
        <taxon>Caudoviricetes</taxon>
    </lineage>
</organism>
<evidence type="ECO:0000313" key="1">
    <source>
        <dbReference type="EMBL" id="DAF64387.1"/>
    </source>
</evidence>
<proteinExistence type="predicted"/>
<sequence length="365" mass="41092">MEGRTVLMNITSGIIEDAQRVIVYGPEGIGKSTFASKFPGAIFIDTEGSTKRLNVKRFDKPSSWTMLLEEVKYVRDHPELCMTLVIDTADWAEQLTSNHICSVNHKQSIEDFGYGKGYTKLYEEFGRLLDLLNEVISKGINVVLTAHAKMRKFEQPDELGAYDRWEMKLSKNVAPIVKEWADTVLFVNYKTFVIKDEKTDSRKAQGGRRVMYTNHHPCWDAKNRYGLPDEVDFDFSVIAPFIPSSGAYVAAAPEDKPQTNALPDPPKKSIEELKAKIDEFTADADADTDKLTASVEPNSDLPAALRELMTANNVTEDELRSAVAWKGYFTADTPILNYGEAFINGCLIGAWEQVYDIIVNHIRKF</sequence>
<dbReference type="EMBL" id="BK032859">
    <property type="protein sequence ID" value="DAF64387.1"/>
    <property type="molecule type" value="Genomic_DNA"/>
</dbReference>
<name>A0A8S5TML2_9CAUD</name>